<organism evidence="8 9">
    <name type="scientific">Buddleja alternifolia</name>
    <dbReference type="NCBI Taxonomy" id="168488"/>
    <lineage>
        <taxon>Eukaryota</taxon>
        <taxon>Viridiplantae</taxon>
        <taxon>Streptophyta</taxon>
        <taxon>Embryophyta</taxon>
        <taxon>Tracheophyta</taxon>
        <taxon>Spermatophyta</taxon>
        <taxon>Magnoliopsida</taxon>
        <taxon>eudicotyledons</taxon>
        <taxon>Gunneridae</taxon>
        <taxon>Pentapetalae</taxon>
        <taxon>asterids</taxon>
        <taxon>lamiids</taxon>
        <taxon>Lamiales</taxon>
        <taxon>Scrophulariaceae</taxon>
        <taxon>Buddlejeae</taxon>
        <taxon>Buddleja</taxon>
    </lineage>
</organism>
<dbReference type="Gene3D" id="3.10.200.10">
    <property type="entry name" value="Alpha carbonic anhydrase"/>
    <property type="match status" value="2"/>
</dbReference>
<keyword evidence="9" id="KW-1185">Reference proteome</keyword>
<accession>A0AAV6WUC3</accession>
<dbReference type="GO" id="GO:0008270">
    <property type="term" value="F:zinc ion binding"/>
    <property type="evidence" value="ECO:0007669"/>
    <property type="project" value="UniProtKB-UniRule"/>
</dbReference>
<keyword evidence="5 6" id="KW-0456">Lyase</keyword>
<comment type="cofactor">
    <cofactor evidence="1 6">
        <name>Zn(2+)</name>
        <dbReference type="ChEBI" id="CHEBI:29105"/>
    </cofactor>
</comment>
<keyword evidence="3 6" id="KW-0479">Metal-binding</keyword>
<evidence type="ECO:0000256" key="6">
    <source>
        <dbReference type="RuleBase" id="RU367011"/>
    </source>
</evidence>
<evidence type="ECO:0000259" key="7">
    <source>
        <dbReference type="PROSITE" id="PS51144"/>
    </source>
</evidence>
<comment type="caution">
    <text evidence="8">The sequence shown here is derived from an EMBL/GenBank/DDBJ whole genome shotgun (WGS) entry which is preliminary data.</text>
</comment>
<feature type="domain" description="Alpha-carbonic anhydrase" evidence="7">
    <location>
        <begin position="143"/>
        <end position="363"/>
    </location>
</feature>
<dbReference type="SMART" id="SM01057">
    <property type="entry name" value="Carb_anhydrase"/>
    <property type="match status" value="1"/>
</dbReference>
<sequence>MELHIVHSNAQGDIAVVAILYRLGNPDPFLASISPFLQSATLEGTDIGVVNPSNITFPGRDYYRYIGSLTTPPCSENVTWTVFKMAGTVSLGQIRALRDAVHDLNSFMALKNNNFTLILFNCLLLSSLLVTVNANGLEVEDQSTFSYVCGAPDGPENWGNLNPNWTLCGTGTMQSPINIVDYRVTISPSLGGLITNYTAAPASIRNRGHDIQVSWTGDAGGIVINNDEYKLQQCHWHTPSEHKVNYERFTMELHLVHTNAQGNIAVIGILFRLGAPDPFLTYLSPYLPFVDTEGIDLGDVDPSLIGVPGVQYYRYNGSLTTPPCSENVSWTVMRTGSAGNARPIQPGRRTVYLYQPTSLVSEM</sequence>
<proteinExistence type="inferred from homology"/>
<evidence type="ECO:0000256" key="2">
    <source>
        <dbReference type="ARBA" id="ARBA00012925"/>
    </source>
</evidence>
<evidence type="ECO:0000256" key="5">
    <source>
        <dbReference type="ARBA" id="ARBA00023239"/>
    </source>
</evidence>
<dbReference type="PANTHER" id="PTHR18952:SF271">
    <property type="entry name" value="ALPHA CARBONIC ANHYDRASE 4-RELATED"/>
    <property type="match status" value="1"/>
</dbReference>
<dbReference type="Pfam" id="PF00194">
    <property type="entry name" value="Carb_anhydrase"/>
    <property type="match status" value="2"/>
</dbReference>
<name>A0AAV6WUC3_9LAMI</name>
<comment type="similarity">
    <text evidence="6">Belongs to the alpha-carbonic anhydrase family.</text>
</comment>
<dbReference type="EMBL" id="WHWC01000012">
    <property type="protein sequence ID" value="KAG8372012.1"/>
    <property type="molecule type" value="Genomic_DNA"/>
</dbReference>
<dbReference type="CDD" id="cd03124">
    <property type="entry name" value="alpha_CA_prokaryotic_like"/>
    <property type="match status" value="2"/>
</dbReference>
<dbReference type="GO" id="GO:0004089">
    <property type="term" value="F:carbonate dehydratase activity"/>
    <property type="evidence" value="ECO:0007669"/>
    <property type="project" value="UniProtKB-UniRule"/>
</dbReference>
<dbReference type="GO" id="GO:0006730">
    <property type="term" value="P:one-carbon metabolic process"/>
    <property type="evidence" value="ECO:0007669"/>
    <property type="project" value="TreeGrafter"/>
</dbReference>
<protein>
    <recommendedName>
        <fullName evidence="2 6">Carbonic anhydrase</fullName>
        <ecNumber evidence="2 6">4.2.1.1</ecNumber>
    </recommendedName>
</protein>
<evidence type="ECO:0000313" key="8">
    <source>
        <dbReference type="EMBL" id="KAG8372012.1"/>
    </source>
</evidence>
<evidence type="ECO:0000256" key="4">
    <source>
        <dbReference type="ARBA" id="ARBA00022833"/>
    </source>
</evidence>
<keyword evidence="4 6" id="KW-0862">Zinc</keyword>
<dbReference type="Proteomes" id="UP000826271">
    <property type="component" value="Unassembled WGS sequence"/>
</dbReference>
<dbReference type="InterPro" id="IPR018338">
    <property type="entry name" value="Carbonic_anhydrase_a-class_CS"/>
</dbReference>
<dbReference type="PANTHER" id="PTHR18952">
    <property type="entry name" value="CARBONIC ANHYDRASE"/>
    <property type="match status" value="1"/>
</dbReference>
<dbReference type="InterPro" id="IPR036398">
    <property type="entry name" value="CA_dom_sf"/>
</dbReference>
<gene>
    <name evidence="8" type="ORF">BUALT_Bualt12G0022400</name>
</gene>
<evidence type="ECO:0000256" key="1">
    <source>
        <dbReference type="ARBA" id="ARBA00001947"/>
    </source>
</evidence>
<comment type="function">
    <text evidence="6">Reversible hydration of carbon dioxide.</text>
</comment>
<dbReference type="PROSITE" id="PS00162">
    <property type="entry name" value="ALPHA_CA_1"/>
    <property type="match status" value="1"/>
</dbReference>
<evidence type="ECO:0000256" key="3">
    <source>
        <dbReference type="ARBA" id="ARBA00022723"/>
    </source>
</evidence>
<dbReference type="PROSITE" id="PS51144">
    <property type="entry name" value="ALPHA_CA_2"/>
    <property type="match status" value="2"/>
</dbReference>
<reference evidence="8" key="1">
    <citation type="submission" date="2019-10" db="EMBL/GenBank/DDBJ databases">
        <authorList>
            <person name="Zhang R."/>
            <person name="Pan Y."/>
            <person name="Wang J."/>
            <person name="Ma R."/>
            <person name="Yu S."/>
        </authorList>
    </citation>
    <scope>NUCLEOTIDE SEQUENCE</scope>
    <source>
        <strain evidence="8">LA-IB0</strain>
        <tissue evidence="8">Leaf</tissue>
    </source>
</reference>
<evidence type="ECO:0000313" key="9">
    <source>
        <dbReference type="Proteomes" id="UP000826271"/>
    </source>
</evidence>
<dbReference type="InterPro" id="IPR023561">
    <property type="entry name" value="Carbonic_anhydrase_a-class"/>
</dbReference>
<comment type="catalytic activity">
    <reaction evidence="6">
        <text>hydrogencarbonate + H(+) = CO2 + H2O</text>
        <dbReference type="Rhea" id="RHEA:10748"/>
        <dbReference type="ChEBI" id="CHEBI:15377"/>
        <dbReference type="ChEBI" id="CHEBI:15378"/>
        <dbReference type="ChEBI" id="CHEBI:16526"/>
        <dbReference type="ChEBI" id="CHEBI:17544"/>
        <dbReference type="EC" id="4.2.1.1"/>
    </reaction>
</comment>
<dbReference type="SUPFAM" id="SSF51069">
    <property type="entry name" value="Carbonic anhydrase"/>
    <property type="match status" value="2"/>
</dbReference>
<dbReference type="InterPro" id="IPR001148">
    <property type="entry name" value="CA_dom"/>
</dbReference>
<feature type="domain" description="Alpha-carbonic anhydrase" evidence="7">
    <location>
        <begin position="1"/>
        <end position="134"/>
    </location>
</feature>
<dbReference type="AlphaFoldDB" id="A0AAV6WUC3"/>
<dbReference type="InterPro" id="IPR041891">
    <property type="entry name" value="Alpha_CA_prokaryot-like"/>
</dbReference>
<dbReference type="EC" id="4.2.1.1" evidence="2 6"/>